<accession>A0A2P2IHT5</accession>
<proteinExistence type="predicted"/>
<reference evidence="1" key="1">
    <citation type="submission" date="2018-02" db="EMBL/GenBank/DDBJ databases">
        <title>Rhizophora mucronata_Transcriptome.</title>
        <authorList>
            <person name="Meera S.P."/>
            <person name="Sreeshan A."/>
            <person name="Augustine A."/>
        </authorList>
    </citation>
    <scope>NUCLEOTIDE SEQUENCE</scope>
    <source>
        <tissue evidence="1">Leaf</tissue>
    </source>
</reference>
<protein>
    <submittedName>
        <fullName evidence="1">Uncharacterized protein</fullName>
    </submittedName>
</protein>
<sequence>MPKKLNCKSFPIPLAKRSLKASRADK</sequence>
<organism evidence="1">
    <name type="scientific">Rhizophora mucronata</name>
    <name type="common">Asiatic mangrove</name>
    <dbReference type="NCBI Taxonomy" id="61149"/>
    <lineage>
        <taxon>Eukaryota</taxon>
        <taxon>Viridiplantae</taxon>
        <taxon>Streptophyta</taxon>
        <taxon>Embryophyta</taxon>
        <taxon>Tracheophyta</taxon>
        <taxon>Spermatophyta</taxon>
        <taxon>Magnoliopsida</taxon>
        <taxon>eudicotyledons</taxon>
        <taxon>Gunneridae</taxon>
        <taxon>Pentapetalae</taxon>
        <taxon>rosids</taxon>
        <taxon>fabids</taxon>
        <taxon>Malpighiales</taxon>
        <taxon>Rhizophoraceae</taxon>
        <taxon>Rhizophora</taxon>
    </lineage>
</organism>
<dbReference type="AlphaFoldDB" id="A0A2P2IHT5"/>
<evidence type="ECO:0000313" key="1">
    <source>
        <dbReference type="EMBL" id="MBW80796.1"/>
    </source>
</evidence>
<dbReference type="EMBL" id="GGEC01000313">
    <property type="protein sequence ID" value="MBW80796.1"/>
    <property type="molecule type" value="Transcribed_RNA"/>
</dbReference>
<name>A0A2P2IHT5_RHIMU</name>